<evidence type="ECO:0000313" key="1">
    <source>
        <dbReference type="EMBL" id="WOE74901.1"/>
    </source>
</evidence>
<proteinExistence type="predicted"/>
<dbReference type="Proteomes" id="UP001302429">
    <property type="component" value="Chromosome"/>
</dbReference>
<dbReference type="EMBL" id="CP136594">
    <property type="protein sequence ID" value="WOE74901.1"/>
    <property type="molecule type" value="Genomic_DNA"/>
</dbReference>
<accession>A0AA97F7H8</accession>
<dbReference type="RefSeq" id="WP_317081330.1">
    <property type="nucleotide sequence ID" value="NZ_CP136594.1"/>
</dbReference>
<reference evidence="1 2" key="1">
    <citation type="submission" date="2023-10" db="EMBL/GenBank/DDBJ databases">
        <title>Complete genome sequence of a Sphingomonadaceae bacterium.</title>
        <authorList>
            <person name="Yan C."/>
        </authorList>
    </citation>
    <scope>NUCLEOTIDE SEQUENCE [LARGE SCALE GENOMIC DNA]</scope>
    <source>
        <strain evidence="1 2">SCSIO 66989</strain>
    </source>
</reference>
<dbReference type="AlphaFoldDB" id="A0AA97F7H8"/>
<dbReference type="KEGG" id="acoa:RB602_13840"/>
<evidence type="ECO:0008006" key="3">
    <source>
        <dbReference type="Google" id="ProtNLM"/>
    </source>
</evidence>
<protein>
    <recommendedName>
        <fullName evidence="3">LysR family transcriptional regulator</fullName>
    </recommendedName>
</protein>
<keyword evidence="2" id="KW-1185">Reference proteome</keyword>
<name>A0AA97F7H8_9SPHN</name>
<organism evidence="1 2">
    <name type="scientific">Alterisphingorhabdus coralli</name>
    <dbReference type="NCBI Taxonomy" id="3071408"/>
    <lineage>
        <taxon>Bacteria</taxon>
        <taxon>Pseudomonadati</taxon>
        <taxon>Pseudomonadota</taxon>
        <taxon>Alphaproteobacteria</taxon>
        <taxon>Sphingomonadales</taxon>
        <taxon>Sphingomonadaceae</taxon>
        <taxon>Alterisphingorhabdus (ex Yan et al. 2024)</taxon>
    </lineage>
</organism>
<sequence length="211" mass="24042">MTDTSSPTPSLDPLAFDPFRDDTAEAYVPPLPPLDQPPPTRKQLWASRQWTPKKMMAFLSMLSATHSVSAAAKSVNMSRQSAYRLRAKLKGQPFDIAWETAFRHGYDELAQAALERALHGVEMPVYYQGEKVGSYRKYDERLTIALLSMRSKTEMPLLGRYRVAAEWNSENWEDLLERIERGGEEWNWGPDASPMSDDARIECGITATWRN</sequence>
<gene>
    <name evidence="1" type="ORF">RB602_13840</name>
</gene>
<evidence type="ECO:0000313" key="2">
    <source>
        <dbReference type="Proteomes" id="UP001302429"/>
    </source>
</evidence>